<accession>E9KTA3</accession>
<dbReference type="Gene3D" id="1.25.40.10">
    <property type="entry name" value="Tetratricopeptide repeat domain"/>
    <property type="match status" value="1"/>
</dbReference>
<dbReference type="EMBL" id="HM116536">
    <property type="protein sequence ID" value="ADU56273.1"/>
    <property type="molecule type" value="Genomic_DNA"/>
</dbReference>
<proteinExistence type="predicted"/>
<keyword evidence="1" id="KW-0418">Kinase</keyword>
<evidence type="ECO:0000313" key="1">
    <source>
        <dbReference type="EMBL" id="ADU56273.1"/>
    </source>
</evidence>
<organism evidence="1">
    <name type="scientific">Streptomyces kanamyceticus</name>
    <dbReference type="NCBI Taxonomy" id="1967"/>
    <lineage>
        <taxon>Bacteria</taxon>
        <taxon>Bacillati</taxon>
        <taxon>Actinomycetota</taxon>
        <taxon>Actinomycetes</taxon>
        <taxon>Kitasatosporales</taxon>
        <taxon>Streptomycetaceae</taxon>
        <taxon>Streptomyces</taxon>
    </lineage>
</organism>
<gene>
    <name evidence="1" type="ORF">Tcs_SK_019</name>
</gene>
<name>E9KTA3_STRKN</name>
<dbReference type="PRINTS" id="PR00364">
    <property type="entry name" value="DISEASERSIST"/>
</dbReference>
<dbReference type="AlphaFoldDB" id="E9KTA3"/>
<dbReference type="GO" id="GO:0016301">
    <property type="term" value="F:kinase activity"/>
    <property type="evidence" value="ECO:0007669"/>
    <property type="project" value="UniProtKB-KW"/>
</dbReference>
<dbReference type="SUPFAM" id="SSF52540">
    <property type="entry name" value="P-loop containing nucleoside triphosphate hydrolases"/>
    <property type="match status" value="1"/>
</dbReference>
<dbReference type="GO" id="GO:0043531">
    <property type="term" value="F:ADP binding"/>
    <property type="evidence" value="ECO:0007669"/>
    <property type="project" value="InterPro"/>
</dbReference>
<dbReference type="InterPro" id="IPR027417">
    <property type="entry name" value="P-loop_NTPase"/>
</dbReference>
<protein>
    <submittedName>
        <fullName evidence="1">Protein kinase/transcriptional regulator, LuxR family</fullName>
    </submittedName>
</protein>
<dbReference type="PANTHER" id="PTHR47691:SF3">
    <property type="entry name" value="HTH-TYPE TRANSCRIPTIONAL REGULATOR RV0890C-RELATED"/>
    <property type="match status" value="1"/>
</dbReference>
<sequence>MENAWMLGTIPQYTDLFVGRAGERERLLSTITTHRLTTLTGLGGVGKSRLAAYTLSSLSGREAEALGEVRWADLGVLPDARRLVGTVADAVGFADHTHGKPVEALCGWLSDRRVLLVLDSCEHLVPACRDLLAELLTGCPRLTVLLTSRQRLETPAEAVIEIDPLPHGDDAFALFVDRAVAVAPALRVRSAQQNEDAKEICRLLDGVPLALELASAQLMHHTLAELRRRLRSQRTALSAAAPTWPRRHRSLHTAMGWSHELCEPLERLLWARLSVFRGTFDEDAARSICSGGPLSAAAVGTALKGLTAKSVLSRRPDGRLHLLESVREYGWMWLGELRQREAVQARHAEHFLALARSADAGWLGADQVTWYQTIDAAHTDLCAALDHLVDTAPGRAAELAGLVGFFWSCCGHLREARAYLTQVLPLSRSHTPERARAQWALGVATLLQGDHGVAAGIGRRCARDAARSNDSEGRLAAAYLLGITHLLCGRAEEAYAAVVEAFRQMPSAADTSPAAPDASPSVLRCHLVEVFALTGLGRLAEAERKAISLRADCVAREECWTTAYTDYQLALIALTQGEPARATEHARDMLAGKRRLGDSFGVALGLDLLAAATAAQGRGETAALVSGAGESCWRSVGHTQRGMPELREVREACWRTARAAIGEALFERAFRRGMEAEPGSVVALAVERRLPDDVSTSDVS</sequence>
<reference evidence="1" key="1">
    <citation type="journal article" date="2011" name="J. Am. Chem. Soc.">
        <title>Biosynthesis of the allylmalonyl-CoA extender unit for the FK506 polyketide synthase proceeds through a dedicated polyketide synthase and facilitates the mutasynthesis of analogues.</title>
        <authorList>
            <person name="Mo S."/>
            <person name="Kim D.H."/>
            <person name="Lee J.H."/>
            <person name="Park J.W."/>
            <person name="Basnet D.B."/>
            <person name="Ban Y.H."/>
            <person name="Yoo Y.J."/>
            <person name="Chen S.W."/>
            <person name="Park S.R."/>
            <person name="Choi E.A."/>
            <person name="Kim E."/>
            <person name="Jin Y.Y."/>
            <person name="Lee S.K."/>
            <person name="Park J.Y."/>
            <person name="Liu Y."/>
            <person name="Lee M.O."/>
            <person name="Lee K.S."/>
            <person name="Kim S.J."/>
            <person name="Kim D."/>
            <person name="Park B.C."/>
            <person name="Lee S.G."/>
            <person name="Kwon H.J."/>
            <person name="Suh J.W."/>
            <person name="Moore B.S."/>
            <person name="Lim S.K."/>
            <person name="Yoon Y.J."/>
        </authorList>
    </citation>
    <scope>NUCLEOTIDE SEQUENCE</scope>
    <source>
        <strain evidence="1">KCTC 9225</strain>
    </source>
</reference>
<dbReference type="InterPro" id="IPR011990">
    <property type="entry name" value="TPR-like_helical_dom_sf"/>
</dbReference>
<dbReference type="Gene3D" id="3.40.50.300">
    <property type="entry name" value="P-loop containing nucleotide triphosphate hydrolases"/>
    <property type="match status" value="1"/>
</dbReference>
<dbReference type="PANTHER" id="PTHR47691">
    <property type="entry name" value="REGULATOR-RELATED"/>
    <property type="match status" value="1"/>
</dbReference>
<dbReference type="SUPFAM" id="SSF48452">
    <property type="entry name" value="TPR-like"/>
    <property type="match status" value="1"/>
</dbReference>
<keyword evidence="1" id="KW-0808">Transferase</keyword>